<organism evidence="4 5">
    <name type="scientific">Sphingobacterium oryzagri</name>
    <dbReference type="NCBI Taxonomy" id="3025669"/>
    <lineage>
        <taxon>Bacteria</taxon>
        <taxon>Pseudomonadati</taxon>
        <taxon>Bacteroidota</taxon>
        <taxon>Sphingobacteriia</taxon>
        <taxon>Sphingobacteriales</taxon>
        <taxon>Sphingobacteriaceae</taxon>
        <taxon>Sphingobacterium</taxon>
    </lineage>
</organism>
<name>A0ABY7WHB3_9SPHI</name>
<comment type="cofactor">
    <cofactor evidence="1">
        <name>Ca(2+)</name>
        <dbReference type="ChEBI" id="CHEBI:29108"/>
    </cofactor>
</comment>
<accession>A0ABY7WHB3</accession>
<comment type="subunit">
    <text evidence="2">Monomer.</text>
</comment>
<dbReference type="Proteomes" id="UP001221558">
    <property type="component" value="Chromosome"/>
</dbReference>
<keyword evidence="3" id="KW-0106">Calcium</keyword>
<reference evidence="4 5" key="1">
    <citation type="submission" date="2023-02" db="EMBL/GenBank/DDBJ databases">
        <title>Genome sequence of Sphingobacterium sp. KACC 22765.</title>
        <authorList>
            <person name="Kim S."/>
            <person name="Heo J."/>
            <person name="Kwon S.-W."/>
        </authorList>
    </citation>
    <scope>NUCLEOTIDE SEQUENCE [LARGE SCALE GENOMIC DNA]</scope>
    <source>
        <strain evidence="4 5">KACC 22765</strain>
    </source>
</reference>
<gene>
    <name evidence="4" type="ORF">PQ465_01185</name>
</gene>
<proteinExistence type="predicted"/>
<evidence type="ECO:0000313" key="5">
    <source>
        <dbReference type="Proteomes" id="UP001221558"/>
    </source>
</evidence>
<dbReference type="Pfam" id="PF01263">
    <property type="entry name" value="Aldose_epim"/>
    <property type="match status" value="1"/>
</dbReference>
<dbReference type="InterPro" id="IPR011013">
    <property type="entry name" value="Gal_mutarotase_sf_dom"/>
</dbReference>
<sequence>MYCLENNLLKIEVAPEGAELRSLFDKQTGREYIWQRDARYWAKSSPILFPFVGELQNGAYSYAGKTYSMTKHGFARDAVFWLQEQGDNFLTFALEDEGLYLAIYPFSFTLLLRYELTDRQLSCTYELYNPLDKAMYFAIGGHPAFQLDFTEGKQMTDYQLFFPKDQYLKRFYLDSGLLQPTEETVALQNTCLPLSPTMFNQDAWVLKGLQSTTVTLQSNTQDYQLDFSFEGFPYFGLWAVPGSSFICLEPWCGVNDSAMQELELPDKEGIVALAPLTTWSRTWSVTIK</sequence>
<dbReference type="EMBL" id="CP117880">
    <property type="protein sequence ID" value="WDF69003.1"/>
    <property type="molecule type" value="Genomic_DNA"/>
</dbReference>
<evidence type="ECO:0000313" key="4">
    <source>
        <dbReference type="EMBL" id="WDF69003.1"/>
    </source>
</evidence>
<evidence type="ECO:0000256" key="1">
    <source>
        <dbReference type="ARBA" id="ARBA00001913"/>
    </source>
</evidence>
<dbReference type="SUPFAM" id="SSF74650">
    <property type="entry name" value="Galactose mutarotase-like"/>
    <property type="match status" value="1"/>
</dbReference>
<dbReference type="InterPro" id="IPR037481">
    <property type="entry name" value="LacX"/>
</dbReference>
<dbReference type="CDD" id="cd09024">
    <property type="entry name" value="Aldose_epim_lacX"/>
    <property type="match status" value="1"/>
</dbReference>
<dbReference type="InterPro" id="IPR008183">
    <property type="entry name" value="Aldose_1/G6P_1-epimerase"/>
</dbReference>
<keyword evidence="5" id="KW-1185">Reference proteome</keyword>
<dbReference type="RefSeq" id="WP_274267731.1">
    <property type="nucleotide sequence ID" value="NZ_CP117880.1"/>
</dbReference>
<evidence type="ECO:0000256" key="2">
    <source>
        <dbReference type="ARBA" id="ARBA00011245"/>
    </source>
</evidence>
<dbReference type="Gene3D" id="2.70.98.10">
    <property type="match status" value="1"/>
</dbReference>
<evidence type="ECO:0000256" key="3">
    <source>
        <dbReference type="ARBA" id="ARBA00022837"/>
    </source>
</evidence>
<protein>
    <submittedName>
        <fullName evidence="4">Aldose 1-epimerase family protein</fullName>
    </submittedName>
</protein>
<dbReference type="InterPro" id="IPR014718">
    <property type="entry name" value="GH-type_carb-bd"/>
</dbReference>